<gene>
    <name evidence="1" type="ORF">L249_4634</name>
</gene>
<accession>A0A367L331</accession>
<keyword evidence="2" id="KW-1185">Reference proteome</keyword>
<dbReference type="Proteomes" id="UP000253664">
    <property type="component" value="Unassembled WGS sequence"/>
</dbReference>
<protein>
    <submittedName>
        <fullName evidence="1">Uncharacterized protein</fullName>
    </submittedName>
</protein>
<organism evidence="1 2">
    <name type="scientific">Ophiocordyceps polyrhachis-furcata BCC 54312</name>
    <dbReference type="NCBI Taxonomy" id="1330021"/>
    <lineage>
        <taxon>Eukaryota</taxon>
        <taxon>Fungi</taxon>
        <taxon>Dikarya</taxon>
        <taxon>Ascomycota</taxon>
        <taxon>Pezizomycotina</taxon>
        <taxon>Sordariomycetes</taxon>
        <taxon>Hypocreomycetidae</taxon>
        <taxon>Hypocreales</taxon>
        <taxon>Ophiocordycipitaceae</taxon>
        <taxon>Ophiocordyceps</taxon>
    </lineage>
</organism>
<evidence type="ECO:0000313" key="2">
    <source>
        <dbReference type="Proteomes" id="UP000253664"/>
    </source>
</evidence>
<dbReference type="EMBL" id="LKCN02000018">
    <property type="protein sequence ID" value="RCI08836.1"/>
    <property type="molecule type" value="Genomic_DNA"/>
</dbReference>
<sequence>MDVYMQGNGANAHVFCLASLSIPQLIISARFPCSDMGGVSATEPCFSSDTTLAKCGIKDASMGYYHVMMLFVFSGFVPSGGPRQTVVMT</sequence>
<reference evidence="1 2" key="1">
    <citation type="journal article" date="2015" name="BMC Genomics">
        <title>Insights from the genome of Ophiocordyceps polyrhachis-furcata to pathogenicity and host specificity in insect fungi.</title>
        <authorList>
            <person name="Wichadakul D."/>
            <person name="Kobmoo N."/>
            <person name="Ingsriswang S."/>
            <person name="Tangphatsornruang S."/>
            <person name="Chantasingh D."/>
            <person name="Luangsa-ard J.J."/>
            <person name="Eurwilaichitr L."/>
        </authorList>
    </citation>
    <scope>NUCLEOTIDE SEQUENCE [LARGE SCALE GENOMIC DNA]</scope>
    <source>
        <strain evidence="1 2">BCC 54312</strain>
    </source>
</reference>
<comment type="caution">
    <text evidence="1">The sequence shown here is derived from an EMBL/GenBank/DDBJ whole genome shotgun (WGS) entry which is preliminary data.</text>
</comment>
<evidence type="ECO:0000313" key="1">
    <source>
        <dbReference type="EMBL" id="RCI08836.1"/>
    </source>
</evidence>
<name>A0A367L331_9HYPO</name>
<proteinExistence type="predicted"/>
<dbReference type="AlphaFoldDB" id="A0A367L331"/>